<evidence type="ECO:0000313" key="3">
    <source>
        <dbReference type="EnsemblPlants" id="KRH29750"/>
    </source>
</evidence>
<dbReference type="InParanoid" id="A0A0R0HGR6"/>
<gene>
    <name evidence="2" type="ORF">GLYMA_11G136500</name>
</gene>
<name>A0A0R0HGR6_SOYBN</name>
<organism evidence="2">
    <name type="scientific">Glycine max</name>
    <name type="common">Soybean</name>
    <name type="synonym">Glycine hispida</name>
    <dbReference type="NCBI Taxonomy" id="3847"/>
    <lineage>
        <taxon>Eukaryota</taxon>
        <taxon>Viridiplantae</taxon>
        <taxon>Streptophyta</taxon>
        <taxon>Embryophyta</taxon>
        <taxon>Tracheophyta</taxon>
        <taxon>Spermatophyta</taxon>
        <taxon>Magnoliopsida</taxon>
        <taxon>eudicotyledons</taxon>
        <taxon>Gunneridae</taxon>
        <taxon>Pentapetalae</taxon>
        <taxon>rosids</taxon>
        <taxon>fabids</taxon>
        <taxon>Fabales</taxon>
        <taxon>Fabaceae</taxon>
        <taxon>Papilionoideae</taxon>
        <taxon>50 kb inversion clade</taxon>
        <taxon>NPAAA clade</taxon>
        <taxon>indigoferoid/millettioid clade</taxon>
        <taxon>Phaseoleae</taxon>
        <taxon>Glycine</taxon>
        <taxon>Glycine subgen. Soja</taxon>
    </lineage>
</organism>
<reference evidence="3" key="2">
    <citation type="submission" date="2018-02" db="UniProtKB">
        <authorList>
            <consortium name="EnsemblPlants"/>
        </authorList>
    </citation>
    <scope>IDENTIFICATION</scope>
    <source>
        <strain evidence="3">Williams 82</strain>
    </source>
</reference>
<accession>A0A0R0HGR6</accession>
<evidence type="ECO:0000313" key="2">
    <source>
        <dbReference type="EMBL" id="KRH29750.1"/>
    </source>
</evidence>
<feature type="region of interest" description="Disordered" evidence="1">
    <location>
        <begin position="41"/>
        <end position="65"/>
    </location>
</feature>
<reference evidence="2" key="3">
    <citation type="submission" date="2018-07" db="EMBL/GenBank/DDBJ databases">
        <title>WGS assembly of Glycine max.</title>
        <authorList>
            <person name="Schmutz J."/>
            <person name="Cannon S."/>
            <person name="Schlueter J."/>
            <person name="Ma J."/>
            <person name="Mitros T."/>
            <person name="Nelson W."/>
            <person name="Hyten D."/>
            <person name="Song Q."/>
            <person name="Thelen J."/>
            <person name="Cheng J."/>
            <person name="Xu D."/>
            <person name="Hellsten U."/>
            <person name="May G."/>
            <person name="Yu Y."/>
            <person name="Sakurai T."/>
            <person name="Umezawa T."/>
            <person name="Bhattacharyya M."/>
            <person name="Sandhu D."/>
            <person name="Valliyodan B."/>
            <person name="Lindquist E."/>
            <person name="Peto M."/>
            <person name="Grant D."/>
            <person name="Shu S."/>
            <person name="Goodstein D."/>
            <person name="Barry K."/>
            <person name="Futrell-Griggs M."/>
            <person name="Abernathy B."/>
            <person name="Du J."/>
            <person name="Tian Z."/>
            <person name="Zhu L."/>
            <person name="Gill N."/>
            <person name="Joshi T."/>
            <person name="Libault M."/>
            <person name="Sethuraman A."/>
            <person name="Zhang X."/>
            <person name="Shinozaki K."/>
            <person name="Nguyen H."/>
            <person name="Wing R."/>
            <person name="Cregan P."/>
            <person name="Specht J."/>
            <person name="Grimwood J."/>
            <person name="Rokhsar D."/>
            <person name="Stacey G."/>
            <person name="Shoemaker R."/>
            <person name="Jackson S."/>
        </authorList>
    </citation>
    <scope>NUCLEOTIDE SEQUENCE</scope>
    <source>
        <tissue evidence="2">Callus</tissue>
    </source>
</reference>
<dbReference type="Proteomes" id="UP000008827">
    <property type="component" value="Chromosome 11"/>
</dbReference>
<dbReference type="PaxDb" id="3847-GLYMA11G14485.1"/>
<dbReference type="EnsemblPlants" id="KRH29750">
    <property type="protein sequence ID" value="KRH29750"/>
    <property type="gene ID" value="GLYMA_11G136500"/>
</dbReference>
<evidence type="ECO:0000313" key="4">
    <source>
        <dbReference type="Proteomes" id="UP000008827"/>
    </source>
</evidence>
<dbReference type="Gramene" id="KRH29750">
    <property type="protein sequence ID" value="KRH29750"/>
    <property type="gene ID" value="GLYMA_11G136500"/>
</dbReference>
<dbReference type="AlphaFoldDB" id="A0A0R0HGR6"/>
<reference evidence="2 3" key="1">
    <citation type="journal article" date="2010" name="Nature">
        <title>Genome sequence of the palaeopolyploid soybean.</title>
        <authorList>
            <person name="Schmutz J."/>
            <person name="Cannon S.B."/>
            <person name="Schlueter J."/>
            <person name="Ma J."/>
            <person name="Mitros T."/>
            <person name="Nelson W."/>
            <person name="Hyten D.L."/>
            <person name="Song Q."/>
            <person name="Thelen J.J."/>
            <person name="Cheng J."/>
            <person name="Xu D."/>
            <person name="Hellsten U."/>
            <person name="May G.D."/>
            <person name="Yu Y."/>
            <person name="Sakurai T."/>
            <person name="Umezawa T."/>
            <person name="Bhattacharyya M.K."/>
            <person name="Sandhu D."/>
            <person name="Valliyodan B."/>
            <person name="Lindquist E."/>
            <person name="Peto M."/>
            <person name="Grant D."/>
            <person name="Shu S."/>
            <person name="Goodstein D."/>
            <person name="Barry K."/>
            <person name="Futrell-Griggs M."/>
            <person name="Abernathy B."/>
            <person name="Du J."/>
            <person name="Tian Z."/>
            <person name="Zhu L."/>
            <person name="Gill N."/>
            <person name="Joshi T."/>
            <person name="Libault M."/>
            <person name="Sethuraman A."/>
            <person name="Zhang X.-C."/>
            <person name="Shinozaki K."/>
            <person name="Nguyen H.T."/>
            <person name="Wing R.A."/>
            <person name="Cregan P."/>
            <person name="Specht J."/>
            <person name="Grimwood J."/>
            <person name="Rokhsar D."/>
            <person name="Stacey G."/>
            <person name="Shoemaker R.C."/>
            <person name="Jackson S.A."/>
        </authorList>
    </citation>
    <scope>NUCLEOTIDE SEQUENCE [LARGE SCALE GENOMIC DNA]</scope>
    <source>
        <strain evidence="3">cv. Williams 82</strain>
        <tissue evidence="2">Callus</tissue>
    </source>
</reference>
<proteinExistence type="predicted"/>
<evidence type="ECO:0000256" key="1">
    <source>
        <dbReference type="SAM" id="MobiDB-lite"/>
    </source>
</evidence>
<keyword evidence="4" id="KW-1185">Reference proteome</keyword>
<dbReference type="EMBL" id="CM000844">
    <property type="protein sequence ID" value="KRH29750.1"/>
    <property type="molecule type" value="Genomic_DNA"/>
</dbReference>
<protein>
    <submittedName>
        <fullName evidence="2 3">Uncharacterized protein</fullName>
    </submittedName>
</protein>
<sequence>MKQIIRYMFSRTKLSPCWFTPLQVRDTQLKRWNLSEIGSTYLSSRRRHRPPPPQPSAGTAPFDNSFSKTTITHIAKGSPCSGFTSSSPSSLRIFTRTRMNMNLQNLIQHVFVISSMNLINQNKFEKHSVVERG</sequence>